<dbReference type="GO" id="GO:0016614">
    <property type="term" value="F:oxidoreductase activity, acting on CH-OH group of donors"/>
    <property type="evidence" value="ECO:0007669"/>
    <property type="project" value="InterPro"/>
</dbReference>
<feature type="binding site" evidence="2">
    <location>
        <position position="231"/>
    </location>
    <ligand>
        <name>FAD</name>
        <dbReference type="ChEBI" id="CHEBI:57692"/>
    </ligand>
</feature>
<gene>
    <name evidence="5" type="ORF">WHR41_01854</name>
</gene>
<feature type="binding site" evidence="2">
    <location>
        <position position="104"/>
    </location>
    <ligand>
        <name>FAD</name>
        <dbReference type="ChEBI" id="CHEBI:57692"/>
    </ligand>
</feature>
<evidence type="ECO:0000256" key="3">
    <source>
        <dbReference type="SAM" id="SignalP"/>
    </source>
</evidence>
<dbReference type="PANTHER" id="PTHR47190">
    <property type="entry name" value="DEHYDROGENASE, PUTATIVE-RELATED"/>
    <property type="match status" value="1"/>
</dbReference>
<evidence type="ECO:0000313" key="5">
    <source>
        <dbReference type="EMBL" id="KAL1589671.1"/>
    </source>
</evidence>
<protein>
    <recommendedName>
        <fullName evidence="4">Glucose-methanol-choline oxidoreductase N-terminal domain-containing protein</fullName>
    </recommendedName>
</protein>
<comment type="similarity">
    <text evidence="1">Belongs to the GMC oxidoreductase family.</text>
</comment>
<feature type="domain" description="Glucose-methanol-choline oxidoreductase N-terminal" evidence="4">
    <location>
        <begin position="271"/>
        <end position="285"/>
    </location>
</feature>
<dbReference type="InterPro" id="IPR036188">
    <property type="entry name" value="FAD/NAD-bd_sf"/>
</dbReference>
<sequence>MHFTKLAKWLSVAGLAAAAEYDYIIVGGGPSGIITAERLTAANKSVLLLERGQGPTVETGANATLPWDDQLTYIDVPGLSASIGSTDLWTKYVCSDTPMAVACVLGGGPTVNYMVFVHPPERDFDDKWPVGWKWNDVQSAAERLYSRNRGTTLPSADGKRYSQGLYNSLSKVLNRFGFQSVDMIEEPNTKHEIYSHPSWNIENEMRAGPLRTYLPLAKERANFELRTGSKVIRLVRDGAHVTGVEVEAGLGVNSTEVISVKPNGRVVLAAGSMQSPRVLWNSGIGRSAEIETAIKSGVKVLPRDQWIDLPVGEGLKDHPIFSITLQSNDRFAPLDAKSIVNGTALAEITAYEDDRSGYLTEGKHELIFFTSRNATDGQTRYFQGSCAADSKGVFTIKVYLTHGATSSGTLSLDEQQATYISEEPYITTEADKKAATAFVAEMLNKLQSRGTGYSLVKPTNVSSIIENYSAGSHYAGTTKMGLDSGLENGTSVVDLDTKVYGTDNLFIVDAGMHPDLPTGNLQAIVMVAAEAAVAKILALK</sequence>
<dbReference type="InterPro" id="IPR007867">
    <property type="entry name" value="GMC_OxRtase_C"/>
</dbReference>
<keyword evidence="2" id="KW-0274">FAD</keyword>
<feature type="binding site" evidence="2">
    <location>
        <begin position="112"/>
        <end position="115"/>
    </location>
    <ligand>
        <name>FAD</name>
        <dbReference type="ChEBI" id="CHEBI:57692"/>
    </ligand>
</feature>
<comment type="cofactor">
    <cofactor evidence="2">
        <name>FAD</name>
        <dbReference type="ChEBI" id="CHEBI:57692"/>
    </cofactor>
</comment>
<dbReference type="RefSeq" id="XP_069232776.1">
    <property type="nucleotide sequence ID" value="XM_069370460.1"/>
</dbReference>
<keyword evidence="6" id="KW-1185">Reference proteome</keyword>
<dbReference type="PROSITE" id="PS00624">
    <property type="entry name" value="GMC_OXRED_2"/>
    <property type="match status" value="1"/>
</dbReference>
<dbReference type="AlphaFoldDB" id="A0AB34L1Z3"/>
<dbReference type="Pfam" id="PF00732">
    <property type="entry name" value="GMC_oxred_N"/>
    <property type="match status" value="1"/>
</dbReference>
<dbReference type="InterPro" id="IPR012132">
    <property type="entry name" value="GMC_OxRdtase"/>
</dbReference>
<dbReference type="InterPro" id="IPR053208">
    <property type="entry name" value="GMC_Oxidoreductase_CD"/>
</dbReference>
<feature type="chain" id="PRO_5044311326" description="Glucose-methanol-choline oxidoreductase N-terminal domain-containing protein" evidence="3">
    <location>
        <begin position="19"/>
        <end position="540"/>
    </location>
</feature>
<dbReference type="PANTHER" id="PTHR47190:SF4">
    <property type="entry name" value="DEHYDROGENASE, PUTATIVE-RELATED"/>
    <property type="match status" value="1"/>
</dbReference>
<dbReference type="GeneID" id="96003298"/>
<dbReference type="SUPFAM" id="SSF51905">
    <property type="entry name" value="FAD/NAD(P)-binding domain"/>
    <property type="match status" value="1"/>
</dbReference>
<evidence type="ECO:0000313" key="6">
    <source>
        <dbReference type="Proteomes" id="UP000803884"/>
    </source>
</evidence>
<organism evidence="5 6">
    <name type="scientific">Cladosporium halotolerans</name>
    <dbReference type="NCBI Taxonomy" id="1052096"/>
    <lineage>
        <taxon>Eukaryota</taxon>
        <taxon>Fungi</taxon>
        <taxon>Dikarya</taxon>
        <taxon>Ascomycota</taxon>
        <taxon>Pezizomycotina</taxon>
        <taxon>Dothideomycetes</taxon>
        <taxon>Dothideomycetidae</taxon>
        <taxon>Cladosporiales</taxon>
        <taxon>Cladosporiaceae</taxon>
        <taxon>Cladosporium</taxon>
    </lineage>
</organism>
<keyword evidence="3" id="KW-0732">Signal</keyword>
<dbReference type="PIRSF" id="PIRSF000137">
    <property type="entry name" value="Alcohol_oxidase"/>
    <property type="match status" value="1"/>
</dbReference>
<dbReference type="SUPFAM" id="SSF54373">
    <property type="entry name" value="FAD-linked reductases, C-terminal domain"/>
    <property type="match status" value="1"/>
</dbReference>
<evidence type="ECO:0000259" key="4">
    <source>
        <dbReference type="PROSITE" id="PS00624"/>
    </source>
</evidence>
<comment type="caution">
    <text evidence="5">The sequence shown here is derived from an EMBL/GenBank/DDBJ whole genome shotgun (WGS) entry which is preliminary data.</text>
</comment>
<feature type="signal peptide" evidence="3">
    <location>
        <begin position="1"/>
        <end position="18"/>
    </location>
</feature>
<dbReference type="GO" id="GO:0050660">
    <property type="term" value="F:flavin adenine dinucleotide binding"/>
    <property type="evidence" value="ECO:0007669"/>
    <property type="project" value="InterPro"/>
</dbReference>
<evidence type="ECO:0000256" key="2">
    <source>
        <dbReference type="PIRSR" id="PIRSR000137-2"/>
    </source>
</evidence>
<dbReference type="Gene3D" id="3.30.410.10">
    <property type="entry name" value="Cholesterol Oxidase, domain 2"/>
    <property type="match status" value="1"/>
</dbReference>
<accession>A0AB34L1Z3</accession>
<evidence type="ECO:0000256" key="1">
    <source>
        <dbReference type="ARBA" id="ARBA00010790"/>
    </source>
</evidence>
<dbReference type="Pfam" id="PF05199">
    <property type="entry name" value="GMC_oxred_C"/>
    <property type="match status" value="1"/>
</dbReference>
<proteinExistence type="inferred from homology"/>
<dbReference type="Proteomes" id="UP000803884">
    <property type="component" value="Unassembled WGS sequence"/>
</dbReference>
<dbReference type="Gene3D" id="3.50.50.60">
    <property type="entry name" value="FAD/NAD(P)-binding domain"/>
    <property type="match status" value="1"/>
</dbReference>
<name>A0AB34L1Z3_9PEZI</name>
<reference evidence="5 6" key="1">
    <citation type="journal article" date="2020" name="Microbiol. Resour. Announc.">
        <title>Draft Genome Sequence of a Cladosporium Species Isolated from the Mesophotic Ascidian Didemnum maculosum.</title>
        <authorList>
            <person name="Gioti A."/>
            <person name="Siaperas R."/>
            <person name="Nikolaivits E."/>
            <person name="Le Goff G."/>
            <person name="Ouazzani J."/>
            <person name="Kotoulas G."/>
            <person name="Topakas E."/>
        </authorList>
    </citation>
    <scope>NUCLEOTIDE SEQUENCE [LARGE SCALE GENOMIC DNA]</scope>
    <source>
        <strain evidence="5 6">TM138-S3</strain>
    </source>
</reference>
<keyword evidence="2" id="KW-0285">Flavoprotein</keyword>
<dbReference type="EMBL" id="JAAQHG020000004">
    <property type="protein sequence ID" value="KAL1589671.1"/>
    <property type="molecule type" value="Genomic_DNA"/>
</dbReference>
<dbReference type="InterPro" id="IPR000172">
    <property type="entry name" value="GMC_OxRdtase_N"/>
</dbReference>